<evidence type="ECO:0000313" key="1">
    <source>
        <dbReference type="EMBL" id="GJJ68608.1"/>
    </source>
</evidence>
<comment type="caution">
    <text evidence="1">The sequence shown here is derived from an EMBL/GenBank/DDBJ whole genome shotgun (WGS) entry which is preliminary data.</text>
</comment>
<protein>
    <submittedName>
        <fullName evidence="1">Uncharacterized protein</fullName>
    </submittedName>
</protein>
<accession>A0A9P3H2N0</accession>
<dbReference type="EMBL" id="BQFW01000002">
    <property type="protein sequence ID" value="GJJ68608.1"/>
    <property type="molecule type" value="Genomic_DNA"/>
</dbReference>
<reference evidence="1" key="1">
    <citation type="submission" date="2021-11" db="EMBL/GenBank/DDBJ databases">
        <authorList>
            <person name="Herlambang A."/>
            <person name="Guo Y."/>
            <person name="Takashima Y."/>
            <person name="Nishizawa T."/>
        </authorList>
    </citation>
    <scope>NUCLEOTIDE SEQUENCE</scope>
    <source>
        <strain evidence="1">E1425</strain>
    </source>
</reference>
<keyword evidence="2" id="KW-1185">Reference proteome</keyword>
<organism evidence="1 2">
    <name type="scientific">Entomortierella parvispora</name>
    <dbReference type="NCBI Taxonomy" id="205924"/>
    <lineage>
        <taxon>Eukaryota</taxon>
        <taxon>Fungi</taxon>
        <taxon>Fungi incertae sedis</taxon>
        <taxon>Mucoromycota</taxon>
        <taxon>Mortierellomycotina</taxon>
        <taxon>Mortierellomycetes</taxon>
        <taxon>Mortierellales</taxon>
        <taxon>Mortierellaceae</taxon>
        <taxon>Entomortierella</taxon>
    </lineage>
</organism>
<dbReference type="AlphaFoldDB" id="A0A9P3H2N0"/>
<gene>
    <name evidence="1" type="ORF">EMPS_00954</name>
</gene>
<proteinExistence type="predicted"/>
<name>A0A9P3H2N0_9FUNG</name>
<reference evidence="1" key="2">
    <citation type="journal article" date="2022" name="Microbiol. Resour. Announc.">
        <title>Whole-Genome Sequence of Entomortierella parvispora E1425, a Mucoromycotan Fungus Associated with Burkholderiaceae-Related Endosymbiotic Bacteria.</title>
        <authorList>
            <person name="Herlambang A."/>
            <person name="Guo Y."/>
            <person name="Takashima Y."/>
            <person name="Narisawa K."/>
            <person name="Ohta H."/>
            <person name="Nishizawa T."/>
        </authorList>
    </citation>
    <scope>NUCLEOTIDE SEQUENCE</scope>
    <source>
        <strain evidence="1">E1425</strain>
    </source>
</reference>
<dbReference type="Proteomes" id="UP000827284">
    <property type="component" value="Unassembled WGS sequence"/>
</dbReference>
<evidence type="ECO:0000313" key="2">
    <source>
        <dbReference type="Proteomes" id="UP000827284"/>
    </source>
</evidence>
<sequence>MSNTAMNTFRKKCSCAWAELAFMDPTWASKDCVRPNMCSDPDLASLLDQLKSQSLVFQCAADTNGSTAVKNQADYLLLGSKEGHGFWKWGIITLALTLGHSTSASFV</sequence>